<reference evidence="13" key="1">
    <citation type="journal article" date="2019" name="Int. J. Syst. Evol. Microbiol.">
        <title>The Global Catalogue of Microorganisms (GCM) 10K type strain sequencing project: providing services to taxonomists for standard genome sequencing and annotation.</title>
        <authorList>
            <consortium name="The Broad Institute Genomics Platform"/>
            <consortium name="The Broad Institute Genome Sequencing Center for Infectious Disease"/>
            <person name="Wu L."/>
            <person name="Ma J."/>
        </authorList>
    </citation>
    <scope>NUCLEOTIDE SEQUENCE [LARGE SCALE GENOMIC DNA]</scope>
    <source>
        <strain evidence="13">KCTC 23707</strain>
    </source>
</reference>
<evidence type="ECO:0000256" key="9">
    <source>
        <dbReference type="PROSITE-ProRule" id="PRU00277"/>
    </source>
</evidence>
<dbReference type="Proteomes" id="UP001597373">
    <property type="component" value="Unassembled WGS sequence"/>
</dbReference>
<keyword evidence="7 9" id="KW-0413">Isomerase</keyword>
<evidence type="ECO:0000313" key="13">
    <source>
        <dbReference type="Proteomes" id="UP001597373"/>
    </source>
</evidence>
<keyword evidence="13" id="KW-1185">Reference proteome</keyword>
<comment type="similarity">
    <text evidence="3 10">Belongs to the FKBP-type PPIase family.</text>
</comment>
<organism evidence="12 13">
    <name type="scientific">Chelativorans composti</name>
    <dbReference type="NCBI Taxonomy" id="768533"/>
    <lineage>
        <taxon>Bacteria</taxon>
        <taxon>Pseudomonadati</taxon>
        <taxon>Pseudomonadota</taxon>
        <taxon>Alphaproteobacteria</taxon>
        <taxon>Hyphomicrobiales</taxon>
        <taxon>Phyllobacteriaceae</taxon>
        <taxon>Chelativorans</taxon>
    </lineage>
</organism>
<proteinExistence type="inferred from homology"/>
<comment type="caution">
    <text evidence="12">The sequence shown here is derived from an EMBL/GenBank/DDBJ whole genome shotgun (WGS) entry which is preliminary data.</text>
</comment>
<evidence type="ECO:0000256" key="8">
    <source>
        <dbReference type="ARBA" id="ARBA00037071"/>
    </source>
</evidence>
<dbReference type="InterPro" id="IPR046357">
    <property type="entry name" value="PPIase_dom_sf"/>
</dbReference>
<evidence type="ECO:0000256" key="3">
    <source>
        <dbReference type="ARBA" id="ARBA00006577"/>
    </source>
</evidence>
<comment type="catalytic activity">
    <reaction evidence="1 9 10">
        <text>[protein]-peptidylproline (omega=180) = [protein]-peptidylproline (omega=0)</text>
        <dbReference type="Rhea" id="RHEA:16237"/>
        <dbReference type="Rhea" id="RHEA-COMP:10747"/>
        <dbReference type="Rhea" id="RHEA-COMP:10748"/>
        <dbReference type="ChEBI" id="CHEBI:83833"/>
        <dbReference type="ChEBI" id="CHEBI:83834"/>
        <dbReference type="EC" id="5.2.1.8"/>
    </reaction>
</comment>
<dbReference type="PANTHER" id="PTHR47861:SF3">
    <property type="entry name" value="FKBP-TYPE PEPTIDYL-PROLYL CIS-TRANS ISOMERASE SLYD"/>
    <property type="match status" value="1"/>
</dbReference>
<evidence type="ECO:0000256" key="1">
    <source>
        <dbReference type="ARBA" id="ARBA00000971"/>
    </source>
</evidence>
<dbReference type="RefSeq" id="WP_165278597.1">
    <property type="nucleotide sequence ID" value="NZ_BAABGS010000021.1"/>
</dbReference>
<dbReference type="GO" id="GO:0003755">
    <property type="term" value="F:peptidyl-prolyl cis-trans isomerase activity"/>
    <property type="evidence" value="ECO:0007669"/>
    <property type="project" value="UniProtKB-EC"/>
</dbReference>
<dbReference type="EMBL" id="JBHUIR010000038">
    <property type="protein sequence ID" value="MFD2260316.1"/>
    <property type="molecule type" value="Genomic_DNA"/>
</dbReference>
<accession>A0ABW5DL94</accession>
<dbReference type="Pfam" id="PF00254">
    <property type="entry name" value="FKBP_C"/>
    <property type="match status" value="1"/>
</dbReference>
<evidence type="ECO:0000313" key="12">
    <source>
        <dbReference type="EMBL" id="MFD2260316.1"/>
    </source>
</evidence>
<comment type="function">
    <text evidence="8">Also involved in hydrogenase metallocenter assembly, probably by participating in the nickel insertion step. This function in hydrogenase biosynthesis requires chaperone activity and the presence of the metal-binding domain, but not PPIase activity.</text>
</comment>
<dbReference type="InterPro" id="IPR001179">
    <property type="entry name" value="PPIase_FKBP_dom"/>
</dbReference>
<gene>
    <name evidence="12" type="ORF">ACFSMZ_11140</name>
</gene>
<keyword evidence="4" id="KW-0963">Cytoplasm</keyword>
<evidence type="ECO:0000256" key="4">
    <source>
        <dbReference type="ARBA" id="ARBA00022490"/>
    </source>
</evidence>
<keyword evidence="5 9" id="KW-0697">Rotamase</keyword>
<dbReference type="PANTHER" id="PTHR47861">
    <property type="entry name" value="FKBP-TYPE PEPTIDYL-PROLYL CIS-TRANS ISOMERASE SLYD"/>
    <property type="match status" value="1"/>
</dbReference>
<protein>
    <recommendedName>
        <fullName evidence="10">Peptidyl-prolyl cis-trans isomerase</fullName>
        <ecNumber evidence="10">5.2.1.8</ecNumber>
    </recommendedName>
</protein>
<evidence type="ECO:0000256" key="10">
    <source>
        <dbReference type="RuleBase" id="RU003915"/>
    </source>
</evidence>
<keyword evidence="6" id="KW-0143">Chaperone</keyword>
<evidence type="ECO:0000256" key="7">
    <source>
        <dbReference type="ARBA" id="ARBA00023235"/>
    </source>
</evidence>
<evidence type="ECO:0000256" key="5">
    <source>
        <dbReference type="ARBA" id="ARBA00023110"/>
    </source>
</evidence>
<name>A0ABW5DL94_9HYPH</name>
<dbReference type="Gene3D" id="3.10.50.40">
    <property type="match status" value="1"/>
</dbReference>
<evidence type="ECO:0000256" key="6">
    <source>
        <dbReference type="ARBA" id="ARBA00023186"/>
    </source>
</evidence>
<sequence length="152" mass="16382">MAQAQTGDIVRVHYRGTLADGTEFDSSRGREPLEFQIGSGQVIPGFERQVEGMSVGETTVVTIPADEAYGPRDERQVQEIPRSALPPELTLEIGTGLTATTRDGREIPLTVIALTDETVTVDGNHPLAGRDLTFELELVEIVESPGKSGFGF</sequence>
<feature type="domain" description="PPIase FKBP-type" evidence="11">
    <location>
        <begin position="7"/>
        <end position="101"/>
    </location>
</feature>
<evidence type="ECO:0000256" key="2">
    <source>
        <dbReference type="ARBA" id="ARBA00004496"/>
    </source>
</evidence>
<comment type="subcellular location">
    <subcellularLocation>
        <location evidence="2">Cytoplasm</location>
    </subcellularLocation>
</comment>
<dbReference type="PROSITE" id="PS50059">
    <property type="entry name" value="FKBP_PPIASE"/>
    <property type="match status" value="1"/>
</dbReference>
<dbReference type="EC" id="5.2.1.8" evidence="10"/>
<evidence type="ECO:0000259" key="11">
    <source>
        <dbReference type="PROSITE" id="PS50059"/>
    </source>
</evidence>
<dbReference type="SUPFAM" id="SSF54534">
    <property type="entry name" value="FKBP-like"/>
    <property type="match status" value="1"/>
</dbReference>